<dbReference type="PANTHER" id="PTHR42734">
    <property type="entry name" value="METAL TRANSPORT SYSTEM ATP-BINDING PROTEIN TM_0124-RELATED"/>
    <property type="match status" value="1"/>
</dbReference>
<dbReference type="InterPro" id="IPR003593">
    <property type="entry name" value="AAA+_ATPase"/>
</dbReference>
<dbReference type="Proteomes" id="UP000238196">
    <property type="component" value="Unassembled WGS sequence"/>
</dbReference>
<dbReference type="OrthoDB" id="9809450at2"/>
<comment type="caution">
    <text evidence="11">The sequence shown here is derived from an EMBL/GenBank/DDBJ whole genome shotgun (WGS) entry which is preliminary data.</text>
</comment>
<keyword evidence="3" id="KW-0547">Nucleotide-binding</keyword>
<dbReference type="AlphaFoldDB" id="A0A2S5KTX0"/>
<gene>
    <name evidence="11" type="ORF">C4K68_06000</name>
</gene>
<dbReference type="GO" id="GO:0005524">
    <property type="term" value="F:ATP binding"/>
    <property type="evidence" value="ECO:0007669"/>
    <property type="project" value="UniProtKB-KW"/>
</dbReference>
<keyword evidence="9" id="KW-0472">Membrane</keyword>
<dbReference type="GO" id="GO:0016887">
    <property type="term" value="F:ATP hydrolysis activity"/>
    <property type="evidence" value="ECO:0007669"/>
    <property type="project" value="InterPro"/>
</dbReference>
<dbReference type="SMART" id="SM00382">
    <property type="entry name" value="AAA"/>
    <property type="match status" value="1"/>
</dbReference>
<keyword evidence="8" id="KW-0406">Ion transport</keyword>
<organism evidence="11 12">
    <name type="scientific">Proteobacteria bacterium 228</name>
    <dbReference type="NCBI Taxonomy" id="2083153"/>
    <lineage>
        <taxon>Bacteria</taxon>
        <taxon>Pseudomonadati</taxon>
        <taxon>Pseudomonadota</taxon>
    </lineage>
</organism>
<evidence type="ECO:0000256" key="2">
    <source>
        <dbReference type="ARBA" id="ARBA00022475"/>
    </source>
</evidence>
<evidence type="ECO:0000256" key="5">
    <source>
        <dbReference type="ARBA" id="ARBA00022840"/>
    </source>
</evidence>
<dbReference type="GO" id="GO:0010043">
    <property type="term" value="P:response to zinc ion"/>
    <property type="evidence" value="ECO:0007669"/>
    <property type="project" value="TreeGrafter"/>
</dbReference>
<evidence type="ECO:0000256" key="6">
    <source>
        <dbReference type="ARBA" id="ARBA00022906"/>
    </source>
</evidence>
<dbReference type="FunFam" id="3.40.50.300:FF:000392">
    <property type="entry name" value="Zinc import ATP-binding protein ZnuC"/>
    <property type="match status" value="1"/>
</dbReference>
<reference evidence="11 12" key="1">
    <citation type="submission" date="2018-02" db="EMBL/GenBank/DDBJ databases">
        <title>novel marine gammaproteobacteria from coastal saline agro ecosystem.</title>
        <authorList>
            <person name="Krishnan R."/>
            <person name="Ramesh Kumar N."/>
        </authorList>
    </citation>
    <scope>NUCLEOTIDE SEQUENCE [LARGE SCALE GENOMIC DNA]</scope>
    <source>
        <strain evidence="11 12">228</strain>
    </source>
</reference>
<evidence type="ECO:0000313" key="12">
    <source>
        <dbReference type="Proteomes" id="UP000238196"/>
    </source>
</evidence>
<evidence type="ECO:0000313" key="11">
    <source>
        <dbReference type="EMBL" id="PPC78188.1"/>
    </source>
</evidence>
<evidence type="ECO:0000256" key="4">
    <source>
        <dbReference type="ARBA" id="ARBA00022833"/>
    </source>
</evidence>
<dbReference type="NCBIfam" id="NF007090">
    <property type="entry name" value="PRK09544.1"/>
    <property type="match status" value="1"/>
</dbReference>
<evidence type="ECO:0000256" key="9">
    <source>
        <dbReference type="ARBA" id="ARBA00023136"/>
    </source>
</evidence>
<evidence type="ECO:0000256" key="8">
    <source>
        <dbReference type="ARBA" id="ARBA00023065"/>
    </source>
</evidence>
<name>A0A2S5KTX0_9PROT</name>
<feature type="domain" description="ABC transporter" evidence="10">
    <location>
        <begin position="7"/>
        <end position="222"/>
    </location>
</feature>
<evidence type="ECO:0000256" key="1">
    <source>
        <dbReference type="ARBA" id="ARBA00022448"/>
    </source>
</evidence>
<dbReference type="InterPro" id="IPR050153">
    <property type="entry name" value="Metal_Ion_Import_ABC"/>
</dbReference>
<dbReference type="PANTHER" id="PTHR42734:SF9">
    <property type="entry name" value="ZINC IMPORT ATP-BINDING PROTEIN ZNUC"/>
    <property type="match status" value="1"/>
</dbReference>
<dbReference type="Pfam" id="PF00005">
    <property type="entry name" value="ABC_tran"/>
    <property type="match status" value="1"/>
</dbReference>
<dbReference type="SUPFAM" id="SSF52540">
    <property type="entry name" value="P-loop containing nucleoside triphosphate hydrolases"/>
    <property type="match status" value="1"/>
</dbReference>
<evidence type="ECO:0000259" key="10">
    <source>
        <dbReference type="PROSITE" id="PS50893"/>
    </source>
</evidence>
<evidence type="ECO:0000256" key="3">
    <source>
        <dbReference type="ARBA" id="ARBA00022741"/>
    </source>
</evidence>
<dbReference type="PROSITE" id="PS50893">
    <property type="entry name" value="ABC_TRANSPORTER_2"/>
    <property type="match status" value="1"/>
</dbReference>
<evidence type="ECO:0000256" key="7">
    <source>
        <dbReference type="ARBA" id="ARBA00022967"/>
    </source>
</evidence>
<dbReference type="GO" id="GO:0006829">
    <property type="term" value="P:zinc ion transport"/>
    <property type="evidence" value="ECO:0007669"/>
    <property type="project" value="UniProtKB-KW"/>
</dbReference>
<keyword evidence="5 11" id="KW-0067">ATP-binding</keyword>
<dbReference type="Gene3D" id="3.40.50.300">
    <property type="entry name" value="P-loop containing nucleotide triphosphate hydrolases"/>
    <property type="match status" value="1"/>
</dbReference>
<dbReference type="InterPro" id="IPR003439">
    <property type="entry name" value="ABC_transporter-like_ATP-bd"/>
</dbReference>
<keyword evidence="1" id="KW-0813">Transport</keyword>
<keyword evidence="2" id="KW-1003">Cell membrane</keyword>
<keyword evidence="6" id="KW-0864">Zinc transport</keyword>
<keyword evidence="4" id="KW-0862">Zinc</keyword>
<dbReference type="EMBL" id="PRLP01000017">
    <property type="protein sequence ID" value="PPC78188.1"/>
    <property type="molecule type" value="Genomic_DNA"/>
</dbReference>
<accession>A0A2S5KTX0</accession>
<dbReference type="InterPro" id="IPR027417">
    <property type="entry name" value="P-loop_NTPase"/>
</dbReference>
<proteinExistence type="predicted"/>
<protein>
    <submittedName>
        <fullName evidence="11">Zinc ABC transporter ATP-binding protein ZnuC</fullName>
    </submittedName>
</protein>
<keyword evidence="7" id="KW-1278">Translocase</keyword>
<sequence>MSSSPLLTLDNVRLAFQGDAVLDGVSLSLQAGQITTLIGPNGAGKTTLVRIVLGLLQPQSGQLQRRADLRIGYMPQKLHLDNTLPLTVKRFLQLARGARKQDLNASLQQVGAEHLLNHPMHGLSGGETQRVLLARALLQQPELLVLDEPVQGVDVNGQVELYALIARIRKQLGCAVLMVSHDLHLVMADTDQVICLNKHVCCSGSPAQVSSDPSFLALFGRRAADTLALYNHHHDHSHDTHGNIIIDHPGFQPSQTPLSLAPHAVRPAQPLAGHVHHAGCNHDHH</sequence>